<gene>
    <name evidence="2" type="ORF">BOH73_13990</name>
</gene>
<evidence type="ECO:0000256" key="1">
    <source>
        <dbReference type="SAM" id="Phobius"/>
    </source>
</evidence>
<dbReference type="EMBL" id="MPJC01000008">
    <property type="protein sequence ID" value="OKA20137.1"/>
    <property type="molecule type" value="Genomic_DNA"/>
</dbReference>
<organism evidence="2 3">
    <name type="scientific">Pseudomonas versuta</name>
    <dbReference type="NCBI Taxonomy" id="1788301"/>
    <lineage>
        <taxon>Bacteria</taxon>
        <taxon>Pseudomonadati</taxon>
        <taxon>Pseudomonadota</taxon>
        <taxon>Gammaproteobacteria</taxon>
        <taxon>Pseudomonadales</taxon>
        <taxon>Pseudomonadaceae</taxon>
        <taxon>Pseudomonas</taxon>
    </lineage>
</organism>
<proteinExistence type="predicted"/>
<keyword evidence="1" id="KW-0472">Membrane</keyword>
<keyword evidence="1" id="KW-0812">Transmembrane</keyword>
<comment type="caution">
    <text evidence="2">The sequence shown here is derived from an EMBL/GenBank/DDBJ whole genome shotgun (WGS) entry which is preliminary data.</text>
</comment>
<feature type="transmembrane region" description="Helical" evidence="1">
    <location>
        <begin position="119"/>
        <end position="136"/>
    </location>
</feature>
<protein>
    <submittedName>
        <fullName evidence="2">Uncharacterized protein</fullName>
    </submittedName>
</protein>
<evidence type="ECO:0000313" key="3">
    <source>
        <dbReference type="Proteomes" id="UP000186677"/>
    </source>
</evidence>
<name>A0ABX3E696_9PSED</name>
<keyword evidence="1" id="KW-1133">Transmembrane helix</keyword>
<sequence>MCKLDILEEREVSLKSPDFNRGSIYQKAYLEMSRKHPGGQKQADLYQLKATVYSAKTSRVRPEIACTVKDEIAETNRSARILMEKLTTTPGFVFLLMGWGDTLNNHAMAMLKLNNNNVFYMTLIMACMSTLARNLICMVR</sequence>
<reference evidence="2 3" key="1">
    <citation type="submission" date="2016-11" db="EMBL/GenBank/DDBJ databases">
        <title>Draft genome of Pseudomonas versuta A4R1.5.</title>
        <authorList>
            <person name="See-Too W.-S."/>
        </authorList>
    </citation>
    <scope>NUCLEOTIDE SEQUENCE [LARGE SCALE GENOMIC DNA]</scope>
    <source>
        <strain evidence="2 3">A4R1.5</strain>
    </source>
</reference>
<keyword evidence="3" id="KW-1185">Reference proteome</keyword>
<accession>A0ABX3E696</accession>
<dbReference type="Proteomes" id="UP000186677">
    <property type="component" value="Unassembled WGS sequence"/>
</dbReference>
<feature type="transmembrane region" description="Helical" evidence="1">
    <location>
        <begin position="82"/>
        <end position="99"/>
    </location>
</feature>
<evidence type="ECO:0000313" key="2">
    <source>
        <dbReference type="EMBL" id="OKA20137.1"/>
    </source>
</evidence>